<evidence type="ECO:0000256" key="1">
    <source>
        <dbReference type="ARBA" id="ARBA00004651"/>
    </source>
</evidence>
<proteinExistence type="predicted"/>
<dbReference type="NCBIfam" id="TIGR00826">
    <property type="entry name" value="EIIB_glc"/>
    <property type="match status" value="1"/>
</dbReference>
<keyword evidence="9 12" id="KW-1133">Transmembrane helix</keyword>
<evidence type="ECO:0000256" key="11">
    <source>
        <dbReference type="PROSITE-ProRule" id="PRU00421"/>
    </source>
</evidence>
<evidence type="ECO:0000256" key="12">
    <source>
        <dbReference type="SAM" id="Phobius"/>
    </source>
</evidence>
<dbReference type="InterPro" id="IPR018113">
    <property type="entry name" value="PTrfase_EIIB_Cys"/>
</dbReference>
<feature type="transmembrane region" description="Helical" evidence="12">
    <location>
        <begin position="307"/>
        <end position="327"/>
    </location>
</feature>
<protein>
    <submittedName>
        <fullName evidence="15">EIICBA-Glc</fullName>
    </submittedName>
</protein>
<name>A0A173T6P6_9FIRM</name>
<feature type="transmembrane region" description="Helical" evidence="12">
    <location>
        <begin position="334"/>
        <end position="355"/>
    </location>
</feature>
<feature type="domain" description="PTS EIIC type-1" evidence="14">
    <location>
        <begin position="1"/>
        <end position="395"/>
    </location>
</feature>
<dbReference type="GO" id="GO:0005886">
    <property type="term" value="C:plasma membrane"/>
    <property type="evidence" value="ECO:0007669"/>
    <property type="project" value="UniProtKB-SubCell"/>
</dbReference>
<keyword evidence="3" id="KW-1003">Cell membrane</keyword>
<dbReference type="RefSeq" id="WP_055157017.1">
    <property type="nucleotide sequence ID" value="NZ_CYXR01000013.1"/>
</dbReference>
<evidence type="ECO:0000256" key="3">
    <source>
        <dbReference type="ARBA" id="ARBA00022475"/>
    </source>
</evidence>
<feature type="transmembrane region" description="Helical" evidence="12">
    <location>
        <begin position="186"/>
        <end position="208"/>
    </location>
</feature>
<dbReference type="SUPFAM" id="SSF55604">
    <property type="entry name" value="Glucose permease domain IIB"/>
    <property type="match status" value="1"/>
</dbReference>
<evidence type="ECO:0000313" key="16">
    <source>
        <dbReference type="Proteomes" id="UP000095727"/>
    </source>
</evidence>
<feature type="active site" description="Phosphocysteine intermediate; for EIIB activity" evidence="11">
    <location>
        <position position="435"/>
    </location>
</feature>
<dbReference type="PROSITE" id="PS51103">
    <property type="entry name" value="PTS_EIIC_TYPE_1"/>
    <property type="match status" value="1"/>
</dbReference>
<dbReference type="GO" id="GO:0008982">
    <property type="term" value="F:protein-N(PI)-phosphohistidine-sugar phosphotransferase activity"/>
    <property type="evidence" value="ECO:0007669"/>
    <property type="project" value="InterPro"/>
</dbReference>
<dbReference type="InterPro" id="IPR036878">
    <property type="entry name" value="Glu_permease_IIB"/>
</dbReference>
<evidence type="ECO:0000256" key="6">
    <source>
        <dbReference type="ARBA" id="ARBA00022683"/>
    </source>
</evidence>
<feature type="transmembrane region" description="Helical" evidence="12">
    <location>
        <begin position="160"/>
        <end position="180"/>
    </location>
</feature>
<feature type="transmembrane region" description="Helical" evidence="12">
    <location>
        <begin position="51"/>
        <end position="73"/>
    </location>
</feature>
<evidence type="ECO:0000256" key="7">
    <source>
        <dbReference type="ARBA" id="ARBA00022692"/>
    </source>
</evidence>
<feature type="transmembrane region" description="Helical" evidence="12">
    <location>
        <begin position="251"/>
        <end position="272"/>
    </location>
</feature>
<dbReference type="CDD" id="cd00212">
    <property type="entry name" value="PTS_IIB_glc"/>
    <property type="match status" value="1"/>
</dbReference>
<evidence type="ECO:0000256" key="2">
    <source>
        <dbReference type="ARBA" id="ARBA00022448"/>
    </source>
</evidence>
<dbReference type="InterPro" id="IPR001996">
    <property type="entry name" value="PTS_IIB_1"/>
</dbReference>
<dbReference type="Pfam" id="PF02378">
    <property type="entry name" value="PTS_EIIC"/>
    <property type="match status" value="1"/>
</dbReference>
<comment type="subcellular location">
    <subcellularLocation>
        <location evidence="1">Cell membrane</location>
        <topology evidence="1">Multi-pass membrane protein</topology>
    </subcellularLocation>
</comment>
<keyword evidence="8" id="KW-0418">Kinase</keyword>
<feature type="transmembrane region" description="Helical" evidence="12">
    <location>
        <begin position="284"/>
        <end position="301"/>
    </location>
</feature>
<dbReference type="GO" id="GO:0090563">
    <property type="term" value="F:protein-phosphocysteine-sugar phosphotransferase activity"/>
    <property type="evidence" value="ECO:0007669"/>
    <property type="project" value="TreeGrafter"/>
</dbReference>
<evidence type="ECO:0000256" key="9">
    <source>
        <dbReference type="ARBA" id="ARBA00022989"/>
    </source>
</evidence>
<dbReference type="GO" id="GO:0016301">
    <property type="term" value="F:kinase activity"/>
    <property type="evidence" value="ECO:0007669"/>
    <property type="project" value="UniProtKB-KW"/>
</dbReference>
<reference evidence="15 16" key="1">
    <citation type="submission" date="2015-09" db="EMBL/GenBank/DDBJ databases">
        <authorList>
            <consortium name="Pathogen Informatics"/>
        </authorList>
    </citation>
    <scope>NUCLEOTIDE SEQUENCE [LARGE SCALE GENOMIC DNA]</scope>
    <source>
        <strain evidence="15 16">2789STDY5834962</strain>
    </source>
</reference>
<keyword evidence="10 12" id="KW-0472">Membrane</keyword>
<keyword evidence="7 12" id="KW-0812">Transmembrane</keyword>
<dbReference type="Gene3D" id="3.30.1360.60">
    <property type="entry name" value="Glucose permease domain IIB"/>
    <property type="match status" value="1"/>
</dbReference>
<dbReference type="GO" id="GO:0015764">
    <property type="term" value="P:N-acetylglucosamine transport"/>
    <property type="evidence" value="ECO:0007669"/>
    <property type="project" value="TreeGrafter"/>
</dbReference>
<keyword evidence="2" id="KW-0813">Transport</keyword>
<accession>A0A173T6P6</accession>
<organism evidence="15 16">
    <name type="scientific">Coprococcus comes</name>
    <dbReference type="NCBI Taxonomy" id="410072"/>
    <lineage>
        <taxon>Bacteria</taxon>
        <taxon>Bacillati</taxon>
        <taxon>Bacillota</taxon>
        <taxon>Clostridia</taxon>
        <taxon>Lachnospirales</taxon>
        <taxon>Lachnospiraceae</taxon>
        <taxon>Coprococcus</taxon>
    </lineage>
</organism>
<dbReference type="InterPro" id="IPR050429">
    <property type="entry name" value="PTS_Glucose_EIICBA"/>
</dbReference>
<feature type="transmembrane region" description="Helical" evidence="12">
    <location>
        <begin position="361"/>
        <end position="383"/>
    </location>
</feature>
<keyword evidence="6" id="KW-0598">Phosphotransferase system</keyword>
<gene>
    <name evidence="15" type="primary">ptsG_1</name>
    <name evidence="15" type="ORF">ERS852574_01943</name>
</gene>
<dbReference type="PROSITE" id="PS01035">
    <property type="entry name" value="PTS_EIIB_TYPE_1_CYS"/>
    <property type="match status" value="1"/>
</dbReference>
<evidence type="ECO:0000313" key="15">
    <source>
        <dbReference type="EMBL" id="CUM98180.1"/>
    </source>
</evidence>
<feature type="transmembrane region" description="Helical" evidence="12">
    <location>
        <begin position="85"/>
        <end position="111"/>
    </location>
</feature>
<evidence type="ECO:0000259" key="14">
    <source>
        <dbReference type="PROSITE" id="PS51103"/>
    </source>
</evidence>
<evidence type="ECO:0000259" key="13">
    <source>
        <dbReference type="PROSITE" id="PS51098"/>
    </source>
</evidence>
<dbReference type="AlphaFoldDB" id="A0A173T6P6"/>
<dbReference type="InterPro" id="IPR003352">
    <property type="entry name" value="PTS_EIIC"/>
</dbReference>
<feature type="transmembrane region" description="Helical" evidence="12">
    <location>
        <begin position="12"/>
        <end position="31"/>
    </location>
</feature>
<dbReference type="GO" id="GO:0009401">
    <property type="term" value="P:phosphoenolpyruvate-dependent sugar phosphotransferase system"/>
    <property type="evidence" value="ECO:0007669"/>
    <property type="project" value="UniProtKB-KW"/>
</dbReference>
<keyword evidence="5" id="KW-0808">Transferase</keyword>
<dbReference type="FunFam" id="3.30.1360.60:FF:000001">
    <property type="entry name" value="PTS system glucose-specific IIBC component PtsG"/>
    <property type="match status" value="1"/>
</dbReference>
<dbReference type="PANTHER" id="PTHR30009:SF4">
    <property type="entry name" value="PTS SYSTEM N-ACETYLGLUCOSAMINE-SPECIFIC EIICBA COMPONENT"/>
    <property type="match status" value="1"/>
</dbReference>
<feature type="transmembrane region" description="Helical" evidence="12">
    <location>
        <begin position="220"/>
        <end position="239"/>
    </location>
</feature>
<evidence type="ECO:0000256" key="4">
    <source>
        <dbReference type="ARBA" id="ARBA00022597"/>
    </source>
</evidence>
<sequence length="490" mass="51978">MKFLQKLGKALMLPVAILPICGILMGIGYRLCPATMQGGDIQGAVDLIGLFLVKAGGALIDNMAILFAIGVGVGMSEKNDGTGGIAALASWLMMKTLLATGFVTTIMPSIADSATKTLAFDKIENPFIGILAGIIGSMCYNRFKNTKLPDWLAFFSGKRCVAIIAGVVSILASVVLLFVWPLLFGALVALGKGIVGLDVVGAGIYAFLNRLLIPTGLHHALNNVFWFDTIGLGDLQHFWAGETSADVSWSLGMYMSGFFPCMMFGIPGAALAMVKCAKPGKKKVAIGLVASAALCAFICGVTEPFEFGFMFLAPVLYVIYAALYGIFTMITVALGFRAGFSFSAGAMDLFFSASLPAAAKIWLIIPLGIAAFLVFYFVFLFAIKKFDLKTPGREDDDDLEAEKNVELASDDFTAIAAKILEGCGGKENIASIDNCVTRLRLEVKDMTAVNDKVIKSAGVAGVIRPGKTSVQVIVGTKVQFVADAFSKLCE</sequence>
<dbReference type="PROSITE" id="PS51098">
    <property type="entry name" value="PTS_EIIB_TYPE_1"/>
    <property type="match status" value="1"/>
</dbReference>
<dbReference type="EMBL" id="CYXR01000013">
    <property type="protein sequence ID" value="CUM98180.1"/>
    <property type="molecule type" value="Genomic_DNA"/>
</dbReference>
<evidence type="ECO:0000256" key="5">
    <source>
        <dbReference type="ARBA" id="ARBA00022679"/>
    </source>
</evidence>
<evidence type="ECO:0000256" key="10">
    <source>
        <dbReference type="ARBA" id="ARBA00023136"/>
    </source>
</evidence>
<evidence type="ECO:0000256" key="8">
    <source>
        <dbReference type="ARBA" id="ARBA00022777"/>
    </source>
</evidence>
<dbReference type="InterPro" id="IPR013013">
    <property type="entry name" value="PTS_EIIC_1"/>
</dbReference>
<dbReference type="Proteomes" id="UP000095727">
    <property type="component" value="Unassembled WGS sequence"/>
</dbReference>
<keyword evidence="4" id="KW-0762">Sugar transport</keyword>
<dbReference type="Pfam" id="PF00367">
    <property type="entry name" value="PTS_EIIB"/>
    <property type="match status" value="1"/>
</dbReference>
<dbReference type="PANTHER" id="PTHR30009">
    <property type="entry name" value="CYTOCHROME C-TYPE SYNTHESIS PROTEIN AND PTS TRANSMEMBRANE COMPONENT"/>
    <property type="match status" value="1"/>
</dbReference>
<feature type="domain" description="PTS EIIB type-1" evidence="13">
    <location>
        <begin position="413"/>
        <end position="490"/>
    </location>
</feature>
<feature type="transmembrane region" description="Helical" evidence="12">
    <location>
        <begin position="123"/>
        <end position="140"/>
    </location>
</feature>